<evidence type="ECO:0000256" key="2">
    <source>
        <dbReference type="ARBA" id="ARBA00022679"/>
    </source>
</evidence>
<dbReference type="PROSITE" id="PS51186">
    <property type="entry name" value="GNAT"/>
    <property type="match status" value="1"/>
</dbReference>
<dbReference type="CDD" id="cd04301">
    <property type="entry name" value="NAT_SF"/>
    <property type="match status" value="1"/>
</dbReference>
<evidence type="ECO:0000256" key="8">
    <source>
        <dbReference type="ARBA" id="ARBA00026144"/>
    </source>
</evidence>
<evidence type="ECO:0000256" key="7">
    <source>
        <dbReference type="ARBA" id="ARBA00026111"/>
    </source>
</evidence>
<comment type="caution">
    <text evidence="13">The sequence shown here is derived from an EMBL/GenBank/DDBJ whole genome shotgun (WGS) entry which is preliminary data.</text>
</comment>
<feature type="domain" description="N-acetyltransferase" evidence="12">
    <location>
        <begin position="95"/>
        <end position="282"/>
    </location>
</feature>
<keyword evidence="2" id="KW-0808">Transferase</keyword>
<keyword evidence="3" id="KW-0159">Chromosome partition</keyword>
<evidence type="ECO:0000256" key="1">
    <source>
        <dbReference type="ARBA" id="ARBA00013184"/>
    </source>
</evidence>
<keyword evidence="14" id="KW-1185">Reference proteome</keyword>
<dbReference type="Gene3D" id="3.40.630.30">
    <property type="match status" value="1"/>
</dbReference>
<evidence type="ECO:0000256" key="3">
    <source>
        <dbReference type="ARBA" id="ARBA00022829"/>
    </source>
</evidence>
<evidence type="ECO:0000256" key="11">
    <source>
        <dbReference type="SAM" id="MobiDB-lite"/>
    </source>
</evidence>
<proteinExistence type="inferred from homology"/>
<dbReference type="Pfam" id="PF00583">
    <property type="entry name" value="Acetyltransf_1"/>
    <property type="match status" value="1"/>
</dbReference>
<organism evidence="13 14">
    <name type="scientific">Cylindrotheca closterium</name>
    <dbReference type="NCBI Taxonomy" id="2856"/>
    <lineage>
        <taxon>Eukaryota</taxon>
        <taxon>Sar</taxon>
        <taxon>Stramenopiles</taxon>
        <taxon>Ochrophyta</taxon>
        <taxon>Bacillariophyta</taxon>
        <taxon>Bacillariophyceae</taxon>
        <taxon>Bacillariophycidae</taxon>
        <taxon>Bacillariales</taxon>
        <taxon>Bacillariaceae</taxon>
        <taxon>Cylindrotheca</taxon>
    </lineage>
</organism>
<keyword evidence="4" id="KW-0156">Chromatin regulator</keyword>
<comment type="similarity">
    <text evidence="6">Belongs to the acetyltransferase family. NAA60 subfamily.</text>
</comment>
<evidence type="ECO:0000256" key="5">
    <source>
        <dbReference type="ARBA" id="ARBA00023315"/>
    </source>
</evidence>
<dbReference type="InterPro" id="IPR016181">
    <property type="entry name" value="Acyl_CoA_acyltransferase"/>
</dbReference>
<evidence type="ECO:0000256" key="4">
    <source>
        <dbReference type="ARBA" id="ARBA00022853"/>
    </source>
</evidence>
<dbReference type="GO" id="GO:0007059">
    <property type="term" value="P:chromosome segregation"/>
    <property type="evidence" value="ECO:0007669"/>
    <property type="project" value="UniProtKB-KW"/>
</dbReference>
<keyword evidence="5" id="KW-0012">Acyltransferase</keyword>
<dbReference type="GO" id="GO:0120518">
    <property type="term" value="F:protein N-terminal-methionine acetyltransferase activity"/>
    <property type="evidence" value="ECO:0007669"/>
    <property type="project" value="UniProtKB-EC"/>
</dbReference>
<name>A0AAD2FKL9_9STRA</name>
<dbReference type="GO" id="GO:0004402">
    <property type="term" value="F:histone acetyltransferase activity"/>
    <property type="evidence" value="ECO:0007669"/>
    <property type="project" value="TreeGrafter"/>
</dbReference>
<dbReference type="AlphaFoldDB" id="A0AAD2FKL9"/>
<comment type="catalytic activity">
    <reaction evidence="10">
        <text>N-terminal L-methionyl-[transmembrane protein] + acetyl-CoA = N-terminal N(alpha)-acetyl-L-methionyl-[transmembrane protein] + CoA + H(+)</text>
        <dbReference type="Rhea" id="RHEA:50604"/>
        <dbReference type="Rhea" id="RHEA-COMP:12745"/>
        <dbReference type="Rhea" id="RHEA-COMP:12746"/>
        <dbReference type="ChEBI" id="CHEBI:15378"/>
        <dbReference type="ChEBI" id="CHEBI:57287"/>
        <dbReference type="ChEBI" id="CHEBI:57288"/>
        <dbReference type="ChEBI" id="CHEBI:64731"/>
        <dbReference type="ChEBI" id="CHEBI:133414"/>
        <dbReference type="EC" id="2.3.1.259"/>
    </reaction>
</comment>
<dbReference type="SUPFAM" id="SSF55729">
    <property type="entry name" value="Acyl-CoA N-acyltransferases (Nat)"/>
    <property type="match status" value="1"/>
</dbReference>
<dbReference type="PANTHER" id="PTHR14744">
    <property type="entry name" value="N-ALPHA-ACETYLTRANSFERASE 60"/>
    <property type="match status" value="1"/>
</dbReference>
<protein>
    <recommendedName>
        <fullName evidence="8">N-alpha-acetyltransferase 60</fullName>
        <ecNumber evidence="7">2.3.1.259</ecNumber>
        <ecNumber evidence="1">2.3.1.48</ecNumber>
    </recommendedName>
</protein>
<dbReference type="PANTHER" id="PTHR14744:SF15">
    <property type="entry name" value="N-ALPHA-ACETYLTRANSFERASE 60"/>
    <property type="match status" value="1"/>
</dbReference>
<accession>A0AAD2FKL9</accession>
<feature type="compositionally biased region" description="Low complexity" evidence="11">
    <location>
        <begin position="51"/>
        <end position="63"/>
    </location>
</feature>
<evidence type="ECO:0000256" key="6">
    <source>
        <dbReference type="ARBA" id="ARBA00025774"/>
    </source>
</evidence>
<feature type="region of interest" description="Disordered" evidence="11">
    <location>
        <begin position="1"/>
        <end position="94"/>
    </location>
</feature>
<reference evidence="13" key="1">
    <citation type="submission" date="2023-08" db="EMBL/GenBank/DDBJ databases">
        <authorList>
            <person name="Audoor S."/>
            <person name="Bilcke G."/>
        </authorList>
    </citation>
    <scope>NUCLEOTIDE SEQUENCE</scope>
</reference>
<evidence type="ECO:0000256" key="10">
    <source>
        <dbReference type="ARBA" id="ARBA00048848"/>
    </source>
</evidence>
<dbReference type="InterPro" id="IPR000182">
    <property type="entry name" value="GNAT_dom"/>
</dbReference>
<sequence>MTNHTDETNKSTASDPWAELTRPRTKDDVLSTLLSEYDDDDLDIEAGTGKNGESSSNRNNNSSTPFAQKSDDEYPADCDYDYDDDDENDEETSPYFYRRILPRDRQAIQALHEEWFPVSYQEEFYDHLVMEEMCHSNAPLYTNLLCQPNTASQHDDEDEILACLVGISLEWNKLNSQTRQNLLPDTPYYKGKHKRVFYIMTLGTVDKVRNQGLATTMIEECMQQVVENDPACGALYLHVITSNASAIRFYERLHFWRVQEIEDYYTIDGEKYNCYLYARYFHGNRGHLGPVKAFTGWISSILKKAFRPPRKNNWNRKIARKGMTQNNGNRFKRIDVDANEFD</sequence>
<gene>
    <name evidence="13" type="ORF">CYCCA115_LOCUS5868</name>
</gene>
<feature type="compositionally biased region" description="Acidic residues" evidence="11">
    <location>
        <begin position="73"/>
        <end position="92"/>
    </location>
</feature>
<evidence type="ECO:0000256" key="9">
    <source>
        <dbReference type="ARBA" id="ARBA00048017"/>
    </source>
</evidence>
<evidence type="ECO:0000313" key="13">
    <source>
        <dbReference type="EMBL" id="CAJ1937888.1"/>
    </source>
</evidence>
<comment type="catalytic activity">
    <reaction evidence="9">
        <text>L-lysyl-[protein] + acetyl-CoA = N(6)-acetyl-L-lysyl-[protein] + CoA + H(+)</text>
        <dbReference type="Rhea" id="RHEA:45948"/>
        <dbReference type="Rhea" id="RHEA-COMP:9752"/>
        <dbReference type="Rhea" id="RHEA-COMP:10731"/>
        <dbReference type="ChEBI" id="CHEBI:15378"/>
        <dbReference type="ChEBI" id="CHEBI:29969"/>
        <dbReference type="ChEBI" id="CHEBI:57287"/>
        <dbReference type="ChEBI" id="CHEBI:57288"/>
        <dbReference type="ChEBI" id="CHEBI:61930"/>
        <dbReference type="EC" id="2.3.1.48"/>
    </reaction>
</comment>
<evidence type="ECO:0000259" key="12">
    <source>
        <dbReference type="PROSITE" id="PS51186"/>
    </source>
</evidence>
<dbReference type="EC" id="2.3.1.259" evidence="7"/>
<dbReference type="GO" id="GO:0000139">
    <property type="term" value="C:Golgi membrane"/>
    <property type="evidence" value="ECO:0007669"/>
    <property type="project" value="TreeGrafter"/>
</dbReference>
<dbReference type="EC" id="2.3.1.48" evidence="1"/>
<evidence type="ECO:0000313" key="14">
    <source>
        <dbReference type="Proteomes" id="UP001295423"/>
    </source>
</evidence>
<dbReference type="Proteomes" id="UP001295423">
    <property type="component" value="Unassembled WGS sequence"/>
</dbReference>
<dbReference type="EMBL" id="CAKOGP040000668">
    <property type="protein sequence ID" value="CAJ1937888.1"/>
    <property type="molecule type" value="Genomic_DNA"/>
</dbReference>
<dbReference type="InterPro" id="IPR045141">
    <property type="entry name" value="NAA60-like"/>
</dbReference>